<dbReference type="RefSeq" id="WP_169455633.1">
    <property type="nucleotide sequence ID" value="NZ_CP051774.1"/>
</dbReference>
<reference evidence="3 4" key="1">
    <citation type="submission" date="2020-04" db="EMBL/GenBank/DDBJ databases">
        <title>Luteolibacter sp. G-1-1-1 isolated from soil.</title>
        <authorList>
            <person name="Dahal R.H."/>
        </authorList>
    </citation>
    <scope>NUCLEOTIDE SEQUENCE [LARGE SCALE GENOMIC DNA]</scope>
    <source>
        <strain evidence="3 4">G-1-1-1</strain>
    </source>
</reference>
<feature type="domain" description="Thioredoxin" evidence="2">
    <location>
        <begin position="1"/>
        <end position="140"/>
    </location>
</feature>
<evidence type="ECO:0000313" key="4">
    <source>
        <dbReference type="Proteomes" id="UP000501812"/>
    </source>
</evidence>
<keyword evidence="4" id="KW-1185">Reference proteome</keyword>
<dbReference type="SUPFAM" id="SSF52833">
    <property type="entry name" value="Thioredoxin-like"/>
    <property type="match status" value="1"/>
</dbReference>
<dbReference type="Gene3D" id="3.40.30.10">
    <property type="entry name" value="Glutaredoxin"/>
    <property type="match status" value="1"/>
</dbReference>
<proteinExistence type="predicted"/>
<feature type="signal peptide" evidence="1">
    <location>
        <begin position="1"/>
        <end position="17"/>
    </location>
</feature>
<dbReference type="EMBL" id="CP051774">
    <property type="protein sequence ID" value="QJE97233.1"/>
    <property type="molecule type" value="Genomic_DNA"/>
</dbReference>
<sequence length="296" mass="32802">MKLFPIFFFASVTFVSAAERMADYPAALEKAKSGGQDIAVLFHGSDWCLPGKKLGDYWKSENFAKFAGDDLLILDIDRKESPTAEDEATAKRNEACQIKPRSLPAIALFDREGRLVALREGTPELDSLGKPEQAIQRAVEVRKKRDDFWKKAEGARGPQKAGLLASGLDLLGLGTGPKEVYKPVVEEMKKADPEDRSGTVARYTFPGRKLLEKAVAEGNEKKFADADTEIGGWLKKPQLTKDQRQEALAAKFALYQRWPEKKNELSGVLKEIEKLDPKSELGTAAKAYLAMLAKEK</sequence>
<dbReference type="InterPro" id="IPR036249">
    <property type="entry name" value="Thioredoxin-like_sf"/>
</dbReference>
<dbReference type="PROSITE" id="PS51352">
    <property type="entry name" value="THIOREDOXIN_2"/>
    <property type="match status" value="1"/>
</dbReference>
<protein>
    <submittedName>
        <fullName evidence="3">Thioredoxin family protein</fullName>
    </submittedName>
</protein>
<organism evidence="3 4">
    <name type="scientific">Luteolibacter luteus</name>
    <dbReference type="NCBI Taxonomy" id="2728835"/>
    <lineage>
        <taxon>Bacteria</taxon>
        <taxon>Pseudomonadati</taxon>
        <taxon>Verrucomicrobiota</taxon>
        <taxon>Verrucomicrobiia</taxon>
        <taxon>Verrucomicrobiales</taxon>
        <taxon>Verrucomicrobiaceae</taxon>
        <taxon>Luteolibacter</taxon>
    </lineage>
</organism>
<dbReference type="InterPro" id="IPR013766">
    <property type="entry name" value="Thioredoxin_domain"/>
</dbReference>
<dbReference type="KEGG" id="luo:HHL09_16035"/>
<evidence type="ECO:0000313" key="3">
    <source>
        <dbReference type="EMBL" id="QJE97233.1"/>
    </source>
</evidence>
<evidence type="ECO:0000256" key="1">
    <source>
        <dbReference type="SAM" id="SignalP"/>
    </source>
</evidence>
<gene>
    <name evidence="3" type="ORF">HHL09_16035</name>
</gene>
<dbReference type="Proteomes" id="UP000501812">
    <property type="component" value="Chromosome"/>
</dbReference>
<name>A0A858RMM2_9BACT</name>
<keyword evidence="1" id="KW-0732">Signal</keyword>
<evidence type="ECO:0000259" key="2">
    <source>
        <dbReference type="PROSITE" id="PS51352"/>
    </source>
</evidence>
<accession>A0A858RMM2</accession>
<feature type="chain" id="PRO_5032378793" evidence="1">
    <location>
        <begin position="18"/>
        <end position="296"/>
    </location>
</feature>
<dbReference type="AlphaFoldDB" id="A0A858RMM2"/>